<organism evidence="2 3">
    <name type="scientific">Streptomyces violaceusniger</name>
    <dbReference type="NCBI Taxonomy" id="68280"/>
    <lineage>
        <taxon>Bacteria</taxon>
        <taxon>Bacillati</taxon>
        <taxon>Actinomycetota</taxon>
        <taxon>Actinomycetes</taxon>
        <taxon>Kitasatosporales</taxon>
        <taxon>Streptomycetaceae</taxon>
        <taxon>Streptomyces</taxon>
        <taxon>Streptomyces violaceusniger group</taxon>
    </lineage>
</organism>
<dbReference type="SUPFAM" id="SSF51182">
    <property type="entry name" value="RmlC-like cupins"/>
    <property type="match status" value="1"/>
</dbReference>
<reference evidence="2 3" key="1">
    <citation type="journal article" date="2020" name="Int. J. Syst. Evol. Microbiol.">
        <title>Reclassification of Streptomyces castelarensis and Streptomyces sporoclivatus as later heterotypic synonyms of Streptomyces antimycoticus.</title>
        <authorList>
            <person name="Komaki H."/>
            <person name="Tamura T."/>
        </authorList>
    </citation>
    <scope>NUCLEOTIDE SEQUENCE [LARGE SCALE GENOMIC DNA]</scope>
    <source>
        <strain evidence="2 3">NBRC 13459</strain>
    </source>
</reference>
<accession>A0A4D4KR78</accession>
<dbReference type="InterPro" id="IPR014710">
    <property type="entry name" value="RmlC-like_jellyroll"/>
</dbReference>
<protein>
    <recommendedName>
        <fullName evidence="1">Cupin type-2 domain-containing protein</fullName>
    </recommendedName>
</protein>
<dbReference type="InterPro" id="IPR013096">
    <property type="entry name" value="Cupin_2"/>
</dbReference>
<gene>
    <name evidence="2" type="ORF">SVIO_024440</name>
</gene>
<dbReference type="Gene3D" id="2.60.120.10">
    <property type="entry name" value="Jelly Rolls"/>
    <property type="match status" value="1"/>
</dbReference>
<dbReference type="AlphaFoldDB" id="A0A4D4KR78"/>
<dbReference type="CDD" id="cd02208">
    <property type="entry name" value="cupin_RmlC-like"/>
    <property type="match status" value="1"/>
</dbReference>
<evidence type="ECO:0000259" key="1">
    <source>
        <dbReference type="Pfam" id="PF07883"/>
    </source>
</evidence>
<proteinExistence type="predicted"/>
<dbReference type="EMBL" id="BJHW01000001">
    <property type="protein sequence ID" value="GDY51821.1"/>
    <property type="molecule type" value="Genomic_DNA"/>
</dbReference>
<dbReference type="RefSeq" id="WP_162001763.1">
    <property type="nucleotide sequence ID" value="NZ_BAAASO010000058.1"/>
</dbReference>
<dbReference type="Pfam" id="PF07883">
    <property type="entry name" value="Cupin_2"/>
    <property type="match status" value="1"/>
</dbReference>
<feature type="domain" description="Cupin type-2" evidence="1">
    <location>
        <begin position="67"/>
        <end position="135"/>
    </location>
</feature>
<dbReference type="InterPro" id="IPR011051">
    <property type="entry name" value="RmlC_Cupin_sf"/>
</dbReference>
<keyword evidence="3" id="KW-1185">Reference proteome</keyword>
<sequence>MPIGSGSQFPYPDFKKRYDTLLPEPVMWRWADTSGRLSDTEHPERGTLALSLPNGSAEIIRDVAVAYQVIPAGKNTTPHAHSWYHLFVVQAGTGTVTFHDTSETTDLSLGDLLLVPAWSLHHFDNPTSQNLVLLNLMNIPLMAELGNLASRQSEPGT</sequence>
<name>A0A4D4KR78_STRVO</name>
<dbReference type="Proteomes" id="UP000301309">
    <property type="component" value="Unassembled WGS sequence"/>
</dbReference>
<evidence type="ECO:0000313" key="2">
    <source>
        <dbReference type="EMBL" id="GDY51821.1"/>
    </source>
</evidence>
<evidence type="ECO:0000313" key="3">
    <source>
        <dbReference type="Proteomes" id="UP000301309"/>
    </source>
</evidence>
<comment type="caution">
    <text evidence="2">The sequence shown here is derived from an EMBL/GenBank/DDBJ whole genome shotgun (WGS) entry which is preliminary data.</text>
</comment>